<evidence type="ECO:0000313" key="2">
    <source>
        <dbReference type="EMBL" id="KPV72088.1"/>
    </source>
</evidence>
<feature type="region of interest" description="Disordered" evidence="1">
    <location>
        <begin position="1"/>
        <end position="153"/>
    </location>
</feature>
<feature type="compositionally biased region" description="Low complexity" evidence="1">
    <location>
        <begin position="527"/>
        <end position="540"/>
    </location>
</feature>
<protein>
    <submittedName>
        <fullName evidence="2">Uncharacterized protein</fullName>
    </submittedName>
</protein>
<feature type="region of interest" description="Disordered" evidence="1">
    <location>
        <begin position="728"/>
        <end position="931"/>
    </location>
</feature>
<feature type="compositionally biased region" description="Basic and acidic residues" evidence="1">
    <location>
        <begin position="735"/>
        <end position="744"/>
    </location>
</feature>
<dbReference type="OMA" id="WSSDECE"/>
<feature type="compositionally biased region" description="Low complexity" evidence="1">
    <location>
        <begin position="29"/>
        <end position="42"/>
    </location>
</feature>
<feature type="compositionally biased region" description="Polar residues" evidence="1">
    <location>
        <begin position="432"/>
        <end position="444"/>
    </location>
</feature>
<dbReference type="AlphaFoldDB" id="A0A0P9EY31"/>
<feature type="compositionally biased region" description="Polar residues" evidence="1">
    <location>
        <begin position="101"/>
        <end position="118"/>
    </location>
</feature>
<keyword evidence="3" id="KW-1185">Reference proteome</keyword>
<gene>
    <name evidence="2" type="ORF">RHOBADRAFT_56214</name>
</gene>
<feature type="compositionally biased region" description="Pro residues" evidence="1">
    <location>
        <begin position="607"/>
        <end position="631"/>
    </location>
</feature>
<reference evidence="2 3" key="1">
    <citation type="journal article" date="2015" name="Front. Microbiol.">
        <title>Genome sequence of the plant growth promoting endophytic yeast Rhodotorula graminis WP1.</title>
        <authorList>
            <person name="Firrincieli A."/>
            <person name="Otillar R."/>
            <person name="Salamov A."/>
            <person name="Schmutz J."/>
            <person name="Khan Z."/>
            <person name="Redman R.S."/>
            <person name="Fleck N.D."/>
            <person name="Lindquist E."/>
            <person name="Grigoriev I.V."/>
            <person name="Doty S.L."/>
        </authorList>
    </citation>
    <scope>NUCLEOTIDE SEQUENCE [LARGE SCALE GENOMIC DNA]</scope>
    <source>
        <strain evidence="2 3">WP1</strain>
    </source>
</reference>
<feature type="compositionally biased region" description="Gly residues" evidence="1">
    <location>
        <begin position="922"/>
        <end position="931"/>
    </location>
</feature>
<evidence type="ECO:0000313" key="3">
    <source>
        <dbReference type="Proteomes" id="UP000053890"/>
    </source>
</evidence>
<feature type="region of interest" description="Disordered" evidence="1">
    <location>
        <begin position="486"/>
        <end position="506"/>
    </location>
</feature>
<feature type="region of interest" description="Disordered" evidence="1">
    <location>
        <begin position="527"/>
        <end position="575"/>
    </location>
</feature>
<sequence length="931" mass="96901">MPAAYSTGATQPLTPKDKSAHSRFRFGNSSSAHPPAAGAGESTTTPPDSPLRPRFLRRQHHHTTTKHGAAVDKIPWDSPSSPPKPPLGPPPPPPPAPPPSATRSQSDTALLQPRTSTDLEPGGRVAVLPSPAKSVPSGKSAQTGASSAGGGFRRLVTKGSKFSLRSTFAPLTGNHPHAREHSGSTTSPPTSPPLSSRFPSTSSAASFRSRSGSTDLRHQPFVGTRGFATYPREISSPTGSRVGPAPVALLLATPLPSPAEHDFDWASSATQNEGGPGRVGGKAARFLGEGVVPSGKAAKLLGMERKQTLVKKPSSASLLTADLSDHMHRQSLVPSTSFGSSTSSRVSTPYSHARQRSISVPVRYSPGALLGGLGISNGCGGEYDDDFWRPATPLTPPSTLPHSAFITSDYDGSSPTQTIENSPVRERRRAPSHSSSRDSFPQTARITSYASSTFSPSGIPSFYPASSAAEPDWRNSTWSARPDSADVSAGLALDPGPPRLPKPKRLSPESIRFSAFFAGRTSDVFSGTSASAGGSSSEAASGRERAPARASRQPSLGSRATSYESSGEEGSRRAIDVLRTDSPASWSTGSASAFPVTAAPSTLSLPALPPPVSPLPTPPPSRTPPPPPSSRPPSSTRLHAGRTTQPRRSNTLLSVASSHTRRSQRSHALDALEGRPRRTRTRESSGASSAAEAGASVDAIAVMERRALEAGGLVRAASDDGGVEFEVEGEGDLEGLERGREARAVAEGPQLSRKSRPFLDFGWSSDECEEPSGAPVSRRAERAPPLPMPSSSCAATPTAGFLGRPPATTSSALSFSTSSSSALQQSQPRRHFAPPAPPVHLPRRPPPPPAPSPAPGAPLPPAPLPVVTPTPLATRPPTRPKHVRRASMQSSILSLSTSEDDDDDVRDAREVVSAFPAPPPTGFGGGPSSRT</sequence>
<feature type="region of interest" description="Disordered" evidence="1">
    <location>
        <begin position="166"/>
        <end position="242"/>
    </location>
</feature>
<proteinExistence type="predicted"/>
<feature type="compositionally biased region" description="Low complexity" evidence="1">
    <location>
        <begin position="183"/>
        <end position="214"/>
    </location>
</feature>
<feature type="compositionally biased region" description="Pro residues" evidence="1">
    <location>
        <begin position="80"/>
        <end position="100"/>
    </location>
</feature>
<dbReference type="Proteomes" id="UP000053890">
    <property type="component" value="Unassembled WGS sequence"/>
</dbReference>
<feature type="compositionally biased region" description="Basic residues" evidence="1">
    <location>
        <begin position="54"/>
        <end position="65"/>
    </location>
</feature>
<feature type="compositionally biased region" description="Low complexity" evidence="1">
    <location>
        <begin position="805"/>
        <end position="827"/>
    </location>
</feature>
<dbReference type="RefSeq" id="XP_018268137.1">
    <property type="nucleotide sequence ID" value="XM_018418246.1"/>
</dbReference>
<feature type="compositionally biased region" description="Polar residues" evidence="1">
    <location>
        <begin position="642"/>
        <end position="658"/>
    </location>
</feature>
<feature type="region of interest" description="Disordered" evidence="1">
    <location>
        <begin position="605"/>
        <end position="697"/>
    </location>
</feature>
<feature type="compositionally biased region" description="Low complexity" evidence="1">
    <location>
        <begin position="137"/>
        <end position="146"/>
    </location>
</feature>
<feature type="compositionally biased region" description="Low complexity" evidence="1">
    <location>
        <begin position="332"/>
        <end position="351"/>
    </location>
</feature>
<feature type="region of interest" description="Disordered" evidence="1">
    <location>
        <begin position="332"/>
        <end position="352"/>
    </location>
</feature>
<feature type="compositionally biased region" description="Pro residues" evidence="1">
    <location>
        <begin position="834"/>
        <end position="868"/>
    </location>
</feature>
<dbReference type="OrthoDB" id="2538027at2759"/>
<dbReference type="GeneID" id="28978694"/>
<evidence type="ECO:0000256" key="1">
    <source>
        <dbReference type="SAM" id="MobiDB-lite"/>
    </source>
</evidence>
<feature type="compositionally biased region" description="Low complexity" evidence="1">
    <location>
        <begin position="684"/>
        <end position="696"/>
    </location>
</feature>
<feature type="compositionally biased region" description="Polar residues" evidence="1">
    <location>
        <begin position="553"/>
        <end position="563"/>
    </location>
</feature>
<organism evidence="2 3">
    <name type="scientific">Rhodotorula graminis (strain WP1)</name>
    <dbReference type="NCBI Taxonomy" id="578459"/>
    <lineage>
        <taxon>Eukaryota</taxon>
        <taxon>Fungi</taxon>
        <taxon>Dikarya</taxon>
        <taxon>Basidiomycota</taxon>
        <taxon>Pucciniomycotina</taxon>
        <taxon>Microbotryomycetes</taxon>
        <taxon>Sporidiobolales</taxon>
        <taxon>Sporidiobolaceae</taxon>
        <taxon>Rhodotorula</taxon>
    </lineage>
</organism>
<name>A0A0P9EY31_RHOGW</name>
<dbReference type="EMBL" id="KQ474089">
    <property type="protein sequence ID" value="KPV72088.1"/>
    <property type="molecule type" value="Genomic_DNA"/>
</dbReference>
<accession>A0A0P9EY31</accession>
<feature type="region of interest" description="Disordered" evidence="1">
    <location>
        <begin position="388"/>
        <end position="444"/>
    </location>
</feature>
<feature type="compositionally biased region" description="Basic and acidic residues" evidence="1">
    <location>
        <begin position="667"/>
        <end position="676"/>
    </location>
</feature>
<feature type="compositionally biased region" description="Polar residues" evidence="1">
    <location>
        <begin position="410"/>
        <end position="421"/>
    </location>
</feature>
<feature type="compositionally biased region" description="Polar residues" evidence="1">
    <location>
        <begin position="887"/>
        <end position="897"/>
    </location>
</feature>